<dbReference type="EMBL" id="UINC01112935">
    <property type="protein sequence ID" value="SVC82222.1"/>
    <property type="molecule type" value="Genomic_DNA"/>
</dbReference>
<dbReference type="PROSITE" id="PS51257">
    <property type="entry name" value="PROKAR_LIPOPROTEIN"/>
    <property type="match status" value="1"/>
</dbReference>
<organism evidence="1">
    <name type="scientific">marine metagenome</name>
    <dbReference type="NCBI Taxonomy" id="408172"/>
    <lineage>
        <taxon>unclassified sequences</taxon>
        <taxon>metagenomes</taxon>
        <taxon>ecological metagenomes</taxon>
    </lineage>
</organism>
<dbReference type="PANTHER" id="PTHR10617">
    <property type="entry name" value="ELECTRON TRANSFER FLAVOPROTEIN-UBIQUINONE OXIDOREDUCTASE"/>
    <property type="match status" value="1"/>
</dbReference>
<dbReference type="Pfam" id="PF01946">
    <property type="entry name" value="Thi4"/>
    <property type="match status" value="1"/>
</dbReference>
<feature type="non-terminal residue" evidence="1">
    <location>
        <position position="47"/>
    </location>
</feature>
<dbReference type="AlphaFoldDB" id="A0A382QCD7"/>
<dbReference type="Gene3D" id="3.50.50.60">
    <property type="entry name" value="FAD/NAD(P)-binding domain"/>
    <property type="match status" value="1"/>
</dbReference>
<evidence type="ECO:0008006" key="2">
    <source>
        <dbReference type="Google" id="ProtNLM"/>
    </source>
</evidence>
<dbReference type="GO" id="GO:0004174">
    <property type="term" value="F:electron-transferring-flavoprotein dehydrogenase activity"/>
    <property type="evidence" value="ECO:0007669"/>
    <property type="project" value="InterPro"/>
</dbReference>
<protein>
    <recommendedName>
        <fullName evidence="2">Electron-transferring-flavoprotein dehydrogenase</fullName>
    </recommendedName>
</protein>
<dbReference type="SUPFAM" id="SSF51905">
    <property type="entry name" value="FAD/NAD(P)-binding domain"/>
    <property type="match status" value="1"/>
</dbReference>
<dbReference type="PANTHER" id="PTHR10617:SF107">
    <property type="entry name" value="ELECTRON TRANSFER FLAVOPROTEIN-UBIQUINONE OXIDOREDUCTASE, MITOCHONDRIAL"/>
    <property type="match status" value="1"/>
</dbReference>
<name>A0A382QCD7_9ZZZZ</name>
<dbReference type="InterPro" id="IPR040156">
    <property type="entry name" value="ETF-QO"/>
</dbReference>
<accession>A0A382QCD7</accession>
<gene>
    <name evidence="1" type="ORF">METZ01_LOCUS335076</name>
</gene>
<dbReference type="InterPro" id="IPR036188">
    <property type="entry name" value="FAD/NAD-bd_sf"/>
</dbReference>
<reference evidence="1" key="1">
    <citation type="submission" date="2018-05" db="EMBL/GenBank/DDBJ databases">
        <authorList>
            <person name="Lanie J.A."/>
            <person name="Ng W.-L."/>
            <person name="Kazmierczak K.M."/>
            <person name="Andrzejewski T.M."/>
            <person name="Davidsen T.M."/>
            <person name="Wayne K.J."/>
            <person name="Tettelin H."/>
            <person name="Glass J.I."/>
            <person name="Rusch D."/>
            <person name="Podicherti R."/>
            <person name="Tsui H.-C.T."/>
            <person name="Winkler M.E."/>
        </authorList>
    </citation>
    <scope>NUCLEOTIDE SEQUENCE</scope>
</reference>
<evidence type="ECO:0000313" key="1">
    <source>
        <dbReference type="EMBL" id="SVC82222.1"/>
    </source>
</evidence>
<sequence length="47" mass="4925">MSEQVERESMEFDVVIVGGGPSGLAAACRLAQLSKADNCELSVVVVE</sequence>
<proteinExistence type="predicted"/>